<evidence type="ECO:0000313" key="8">
    <source>
        <dbReference type="Proteomes" id="UP000243425"/>
    </source>
</evidence>
<protein>
    <submittedName>
        <fullName evidence="7">Ribosomal protein S2</fullName>
    </submittedName>
</protein>
<dbReference type="InterPro" id="IPR020568">
    <property type="entry name" value="Ribosomal_Su5_D2-typ_SF"/>
</dbReference>
<dbReference type="Pfam" id="PF03719">
    <property type="entry name" value="Ribosomal_S5_C"/>
    <property type="match status" value="1"/>
</dbReference>
<dbReference type="PANTHER" id="PTHR48277">
    <property type="entry name" value="MITOCHONDRIAL RIBOSOMAL PROTEIN S5"/>
    <property type="match status" value="1"/>
</dbReference>
<dbReference type="RefSeq" id="XP_001712987.1">
    <property type="nucleotide sequence ID" value="XM_001712935.1"/>
</dbReference>
<dbReference type="InterPro" id="IPR000851">
    <property type="entry name" value="Ribosomal_uS5"/>
</dbReference>
<dbReference type="GeneID" id="5788282"/>
<geneLocation type="nucleomorph" evidence="7"/>
<accession>Q3LVZ1</accession>
<dbReference type="Pfam" id="PF00333">
    <property type="entry name" value="Ribosomal_S5"/>
    <property type="match status" value="1"/>
</dbReference>
<dbReference type="SUPFAM" id="SSF54768">
    <property type="entry name" value="dsRNA-binding domain-like"/>
    <property type="match status" value="1"/>
</dbReference>
<name>Q3LVZ1_BIGNA</name>
<keyword evidence="7" id="KW-0542">Nucleomorph</keyword>
<dbReference type="SUPFAM" id="SSF54211">
    <property type="entry name" value="Ribosomal protein S5 domain 2-like"/>
    <property type="match status" value="1"/>
</dbReference>
<evidence type="ECO:0000256" key="4">
    <source>
        <dbReference type="PROSITE-ProRule" id="PRU00268"/>
    </source>
</evidence>
<evidence type="ECO:0000259" key="6">
    <source>
        <dbReference type="PROSITE" id="PS50881"/>
    </source>
</evidence>
<dbReference type="InterPro" id="IPR005324">
    <property type="entry name" value="Ribosomal_uS5_C"/>
</dbReference>
<dbReference type="Gene3D" id="3.30.230.10">
    <property type="match status" value="1"/>
</dbReference>
<evidence type="ECO:0000313" key="7">
    <source>
        <dbReference type="EMBL" id="ABA27375.1"/>
    </source>
</evidence>
<dbReference type="InterPro" id="IPR014721">
    <property type="entry name" value="Ribsml_uS5_D2-typ_fold_subgr"/>
</dbReference>
<dbReference type="PROSITE" id="PS50881">
    <property type="entry name" value="S5_DSRBD"/>
    <property type="match status" value="1"/>
</dbReference>
<evidence type="ECO:0000256" key="5">
    <source>
        <dbReference type="RuleBase" id="RU003823"/>
    </source>
</evidence>
<dbReference type="GO" id="GO:0005840">
    <property type="term" value="C:ribosome"/>
    <property type="evidence" value="ECO:0007669"/>
    <property type="project" value="UniProtKB-KW"/>
</dbReference>
<organism evidence="7 8">
    <name type="scientific">Bigelowiella natans</name>
    <name type="common">Pedinomonas minutissima</name>
    <name type="synonym">Chlorarachnion sp. (strain CCMP621)</name>
    <dbReference type="NCBI Taxonomy" id="227086"/>
    <lineage>
        <taxon>Eukaryota</taxon>
        <taxon>Sar</taxon>
        <taxon>Rhizaria</taxon>
        <taxon>Cercozoa</taxon>
        <taxon>Chlorarachniophyceae</taxon>
        <taxon>Bigelowiella</taxon>
    </lineage>
</organism>
<dbReference type="GO" id="GO:1990904">
    <property type="term" value="C:ribonucleoprotein complex"/>
    <property type="evidence" value="ECO:0007669"/>
    <property type="project" value="UniProtKB-UniRule"/>
</dbReference>
<dbReference type="FunFam" id="3.30.230.10:FF:000004">
    <property type="entry name" value="40S ribosomal protein S2"/>
    <property type="match status" value="1"/>
</dbReference>
<dbReference type="Gene3D" id="3.30.160.20">
    <property type="match status" value="1"/>
</dbReference>
<dbReference type="InterPro" id="IPR013810">
    <property type="entry name" value="Ribosomal_uS5_N"/>
</dbReference>
<reference evidence="7 8" key="1">
    <citation type="journal article" date="2006" name="Proc. Natl. Acad. Sci. U.S.A.">
        <title>Complete nucleotide sequence of the chlorarachniophyte nucleomorph: nature's smallest nucleus.</title>
        <authorList>
            <person name="Gilson P.R."/>
            <person name="Su V."/>
            <person name="Slamovits C.H."/>
            <person name="Reith M.E."/>
            <person name="Keeling P.J."/>
            <person name="McFadden G.I."/>
        </authorList>
    </citation>
    <scope>NUCLEOTIDE SEQUENCE [LARGE SCALE GENOMIC DNA]</scope>
    <source>
        <strain evidence="8">CCMP621</strain>
    </source>
</reference>
<evidence type="ECO:0000256" key="3">
    <source>
        <dbReference type="ARBA" id="ARBA00023274"/>
    </source>
</evidence>
<keyword evidence="3 4" id="KW-0687">Ribonucleoprotein</keyword>
<dbReference type="PANTHER" id="PTHR48277:SF1">
    <property type="entry name" value="MITOCHONDRIAL RIBOSOMAL PROTEIN S5"/>
    <property type="match status" value="1"/>
</dbReference>
<sequence length="266" mass="30691">MKHIKNEIKTNKKIKQYSRKNENKKNIFKIEKIKDKSFFENFISNKNFKQIKKSKYFKRLSKLRNFVDIRIFFTKNFQINLKILDYLFLKRIFFHNNKLVNILFGKSLKYKVIQNLMVSRLTKSGRQYKKKVAVLVGDLDGHVGLGVKSSMDSKAGIKAALRKAKLAITKIRRGYWEIEEGKPNTIKYKTSGKAGSVVVCIKPAPKGTGIVASKFQLNVLKISGIRDCFTKSFGRTKSSFNTIKATFNALSSSYKFVTPDYWSIIN</sequence>
<evidence type="ECO:0000256" key="1">
    <source>
        <dbReference type="ARBA" id="ARBA00008945"/>
    </source>
</evidence>
<dbReference type="EMBL" id="DQ158858">
    <property type="protein sequence ID" value="ABA27375.1"/>
    <property type="molecule type" value="Genomic_DNA"/>
</dbReference>
<gene>
    <name evidence="7" type="primary">rps2</name>
</gene>
<dbReference type="GO" id="GO:0006412">
    <property type="term" value="P:translation"/>
    <property type="evidence" value="ECO:0007669"/>
    <property type="project" value="InterPro"/>
</dbReference>
<dbReference type="AlphaFoldDB" id="Q3LVZ1"/>
<dbReference type="GO" id="GO:0003723">
    <property type="term" value="F:RNA binding"/>
    <property type="evidence" value="ECO:0007669"/>
    <property type="project" value="InterPro"/>
</dbReference>
<evidence type="ECO:0000256" key="2">
    <source>
        <dbReference type="ARBA" id="ARBA00022980"/>
    </source>
</evidence>
<keyword evidence="2 4" id="KW-0689">Ribosomal protein</keyword>
<dbReference type="Proteomes" id="UP000243425">
    <property type="component" value="Nucleomorph 3"/>
</dbReference>
<comment type="similarity">
    <text evidence="1 5">Belongs to the universal ribosomal protein uS5 family.</text>
</comment>
<feature type="domain" description="S5 DRBM" evidence="6">
    <location>
        <begin position="108"/>
        <end position="171"/>
    </location>
</feature>
<proteinExistence type="inferred from homology"/>
<dbReference type="GO" id="GO:0003735">
    <property type="term" value="F:structural constituent of ribosome"/>
    <property type="evidence" value="ECO:0007669"/>
    <property type="project" value="UniProtKB-UniRule"/>
</dbReference>